<dbReference type="PANTHER" id="PTHR43464">
    <property type="entry name" value="METHYLTRANSFERASE"/>
    <property type="match status" value="1"/>
</dbReference>
<dbReference type="STRING" id="1797243.A2943_00135"/>
<dbReference type="GO" id="GO:0008168">
    <property type="term" value="F:methyltransferase activity"/>
    <property type="evidence" value="ECO:0007669"/>
    <property type="project" value="TreeGrafter"/>
</dbReference>
<organism evidence="1 2">
    <name type="scientific">Candidatus Adlerbacteria bacterium RIFCSPLOWO2_01_FULL_51_16</name>
    <dbReference type="NCBI Taxonomy" id="1797243"/>
    <lineage>
        <taxon>Bacteria</taxon>
        <taxon>Candidatus Adleribacteriota</taxon>
    </lineage>
</organism>
<gene>
    <name evidence="1" type="ORF">A2943_00135</name>
</gene>
<comment type="caution">
    <text evidence="1">The sequence shown here is derived from an EMBL/GenBank/DDBJ whole genome shotgun (WGS) entry which is preliminary data.</text>
</comment>
<proteinExistence type="predicted"/>
<protein>
    <recommendedName>
        <fullName evidence="3">Methyltransferase type 11 domain-containing protein</fullName>
    </recommendedName>
</protein>
<dbReference type="Proteomes" id="UP000176185">
    <property type="component" value="Unassembled WGS sequence"/>
</dbReference>
<dbReference type="AlphaFoldDB" id="A0A1F4XF28"/>
<dbReference type="PANTHER" id="PTHR43464:SF92">
    <property type="entry name" value="SLR1071 PROTEIN"/>
    <property type="match status" value="1"/>
</dbReference>
<dbReference type="CDD" id="cd02440">
    <property type="entry name" value="AdoMet_MTases"/>
    <property type="match status" value="1"/>
</dbReference>
<accession>A0A1F4XF28</accession>
<name>A0A1F4XF28_9BACT</name>
<reference evidence="1 2" key="1">
    <citation type="journal article" date="2016" name="Nat. Commun.">
        <title>Thousands of microbial genomes shed light on interconnected biogeochemical processes in an aquifer system.</title>
        <authorList>
            <person name="Anantharaman K."/>
            <person name="Brown C.T."/>
            <person name="Hug L.A."/>
            <person name="Sharon I."/>
            <person name="Castelle C.J."/>
            <person name="Probst A.J."/>
            <person name="Thomas B.C."/>
            <person name="Singh A."/>
            <person name="Wilkins M.J."/>
            <person name="Karaoz U."/>
            <person name="Brodie E.L."/>
            <person name="Williams K.H."/>
            <person name="Hubbard S.S."/>
            <person name="Banfield J.F."/>
        </authorList>
    </citation>
    <scope>NUCLEOTIDE SEQUENCE [LARGE SCALE GENOMIC DNA]</scope>
</reference>
<dbReference type="Gene3D" id="3.40.50.150">
    <property type="entry name" value="Vaccinia Virus protein VP39"/>
    <property type="match status" value="1"/>
</dbReference>
<dbReference type="SUPFAM" id="SSF53335">
    <property type="entry name" value="S-adenosyl-L-methionine-dependent methyltransferases"/>
    <property type="match status" value="1"/>
</dbReference>
<dbReference type="InterPro" id="IPR029063">
    <property type="entry name" value="SAM-dependent_MTases_sf"/>
</dbReference>
<sequence length="212" mass="24193">MSVIRLLSYLPIDLGQGQYKHSTKAKQIAWENVPRARAGATALDIGCGDGYWSEMLKSKGYAVTSIDIPNDHYPNVDADAPYAHMIEMNANEKLALPGASFDIVWSTEVVEHLTGYRTTLAEIQRLLKPGGQAVLTTPNSYFWLHYFLKLFGMRNEDWQNEGHVNFFSIDDIKTFFPSLKMYGYFFYLPLMKFRISRGISLLSPSFVIIYKK</sequence>
<evidence type="ECO:0008006" key="3">
    <source>
        <dbReference type="Google" id="ProtNLM"/>
    </source>
</evidence>
<evidence type="ECO:0000313" key="2">
    <source>
        <dbReference type="Proteomes" id="UP000176185"/>
    </source>
</evidence>
<dbReference type="Pfam" id="PF13489">
    <property type="entry name" value="Methyltransf_23"/>
    <property type="match status" value="1"/>
</dbReference>
<dbReference type="EMBL" id="MEWX01000026">
    <property type="protein sequence ID" value="OGC80271.1"/>
    <property type="molecule type" value="Genomic_DNA"/>
</dbReference>
<evidence type="ECO:0000313" key="1">
    <source>
        <dbReference type="EMBL" id="OGC80271.1"/>
    </source>
</evidence>